<keyword evidence="3" id="KW-1185">Reference proteome</keyword>
<dbReference type="Gene3D" id="2.30.40.10">
    <property type="entry name" value="Urease, subunit C, domain 1"/>
    <property type="match status" value="1"/>
</dbReference>
<dbReference type="Proteomes" id="UP000184485">
    <property type="component" value="Unassembled WGS sequence"/>
</dbReference>
<dbReference type="PANTHER" id="PTHR43135">
    <property type="entry name" value="ALPHA-D-RIBOSE 1-METHYLPHOSPHONATE 5-TRIPHOSPHATE DIPHOSPHATASE"/>
    <property type="match status" value="1"/>
</dbReference>
<dbReference type="InterPro" id="IPR013108">
    <property type="entry name" value="Amidohydro_3"/>
</dbReference>
<dbReference type="Pfam" id="PF07969">
    <property type="entry name" value="Amidohydro_3"/>
    <property type="match status" value="1"/>
</dbReference>
<dbReference type="Gene3D" id="3.20.20.140">
    <property type="entry name" value="Metal-dependent hydrolases"/>
    <property type="match status" value="2"/>
</dbReference>
<dbReference type="NCBIfam" id="TIGR02318">
    <property type="entry name" value="phosphono_phnM"/>
    <property type="match status" value="1"/>
</dbReference>
<feature type="domain" description="Amidohydrolase 3" evidence="1">
    <location>
        <begin position="213"/>
        <end position="382"/>
    </location>
</feature>
<dbReference type="RefSeq" id="WP_073051843.1">
    <property type="nucleotide sequence ID" value="NZ_FQUP01000001.1"/>
</dbReference>
<reference evidence="2 3" key="1">
    <citation type="submission" date="2016-11" db="EMBL/GenBank/DDBJ databases">
        <authorList>
            <person name="Jaros S."/>
            <person name="Januszkiewicz K."/>
            <person name="Wedrychowicz H."/>
        </authorList>
    </citation>
    <scope>NUCLEOTIDE SEQUENCE [LARGE SCALE GENOMIC DNA]</scope>
    <source>
        <strain evidence="2 3">DSM 19436</strain>
    </source>
</reference>
<dbReference type="OrthoDB" id="9785413at2"/>
<dbReference type="GO" id="GO:0016810">
    <property type="term" value="F:hydrolase activity, acting on carbon-nitrogen (but not peptide) bonds"/>
    <property type="evidence" value="ECO:0007669"/>
    <property type="project" value="InterPro"/>
</dbReference>
<dbReference type="NCBIfam" id="NF011984">
    <property type="entry name" value="PRK15446.1-5"/>
    <property type="match status" value="1"/>
</dbReference>
<dbReference type="SUPFAM" id="SSF51556">
    <property type="entry name" value="Metallo-dependent hydrolases"/>
    <property type="match status" value="1"/>
</dbReference>
<dbReference type="NCBIfam" id="NF011983">
    <property type="entry name" value="PRK15446.1-4"/>
    <property type="match status" value="1"/>
</dbReference>
<gene>
    <name evidence="2" type="ORF">SAMN02745157_1262</name>
</gene>
<evidence type="ECO:0000313" key="2">
    <source>
        <dbReference type="EMBL" id="SHE93258.1"/>
    </source>
</evidence>
<accession>A0A1M4XIP1</accession>
<protein>
    <submittedName>
        <fullName evidence="2">Alpha-D-ribose 1-methylphosphonate 5-triphosphate diphosphatase</fullName>
    </submittedName>
</protein>
<dbReference type="InterPro" id="IPR011059">
    <property type="entry name" value="Metal-dep_hydrolase_composite"/>
</dbReference>
<sequence>MNEPRSYVLENASIVLPDRVIENGWIAISDGRIAEIGEGAAPERGFDVQGDHLVPGLIELHTDHLESHFSPRPHVRWHALASVMAYDAQIASAGITTVFDSLRAGTDIDAKPIGADLMALAGGIEQARATGHLRVDHRTHIRCEIATPDVVEHLETFAARYPVHLISLMDHTPGQRQFRDLETWRRFYLRNKEVSPTQADHFVRQRLELHDLYAKVNRARLIEIAAANNAVLASHDDATAGHAAEAAGEGVAVAEFPTTIEAAEALNAAGIVVMMGGPNIVRGGSHSGNIAAEELARAGLLDVLSSDYVPASLLMSAFELPRRAPNIDLAAAVRTVTVTPAKATGLTDRGAIAPGLRADLVRVHLVETTPIVRQVWREGQRVS</sequence>
<name>A0A1M4XIP1_9HYPH</name>
<dbReference type="GO" id="GO:0019700">
    <property type="term" value="P:organic phosphonate catabolic process"/>
    <property type="evidence" value="ECO:0007669"/>
    <property type="project" value="InterPro"/>
</dbReference>
<dbReference type="InterPro" id="IPR032466">
    <property type="entry name" value="Metal_Hydrolase"/>
</dbReference>
<dbReference type="InterPro" id="IPR051781">
    <property type="entry name" value="Metallo-dep_Hydrolase"/>
</dbReference>
<dbReference type="PANTHER" id="PTHR43135:SF3">
    <property type="entry name" value="ALPHA-D-RIBOSE 1-METHYLPHOSPHONATE 5-TRIPHOSPHATE DIPHOSPHATASE"/>
    <property type="match status" value="1"/>
</dbReference>
<dbReference type="SUPFAM" id="SSF51338">
    <property type="entry name" value="Composite domain of metallo-dependent hydrolases"/>
    <property type="match status" value="1"/>
</dbReference>
<dbReference type="EMBL" id="FQUP01000001">
    <property type="protein sequence ID" value="SHE93258.1"/>
    <property type="molecule type" value="Genomic_DNA"/>
</dbReference>
<evidence type="ECO:0000259" key="1">
    <source>
        <dbReference type="Pfam" id="PF07969"/>
    </source>
</evidence>
<proteinExistence type="predicted"/>
<dbReference type="STRING" id="1122133.SAMN02745157_1262"/>
<dbReference type="NCBIfam" id="NF011990">
    <property type="entry name" value="PRK15446.2-6"/>
    <property type="match status" value="1"/>
</dbReference>
<dbReference type="PIRSF" id="PIRSF038971">
    <property type="entry name" value="PhnM"/>
    <property type="match status" value="1"/>
</dbReference>
<dbReference type="InterPro" id="IPR012696">
    <property type="entry name" value="PhnM"/>
</dbReference>
<organism evidence="2 3">
    <name type="scientific">Kaistia soli DSM 19436</name>
    <dbReference type="NCBI Taxonomy" id="1122133"/>
    <lineage>
        <taxon>Bacteria</taxon>
        <taxon>Pseudomonadati</taxon>
        <taxon>Pseudomonadota</taxon>
        <taxon>Alphaproteobacteria</taxon>
        <taxon>Hyphomicrobiales</taxon>
        <taxon>Kaistiaceae</taxon>
        <taxon>Kaistia</taxon>
    </lineage>
</organism>
<dbReference type="AlphaFoldDB" id="A0A1M4XIP1"/>
<evidence type="ECO:0000313" key="3">
    <source>
        <dbReference type="Proteomes" id="UP000184485"/>
    </source>
</evidence>